<feature type="DNA-binding region" description="H-T-H motif" evidence="4">
    <location>
        <begin position="30"/>
        <end position="49"/>
    </location>
</feature>
<evidence type="ECO:0000256" key="4">
    <source>
        <dbReference type="PROSITE-ProRule" id="PRU00335"/>
    </source>
</evidence>
<feature type="domain" description="HTH tetR-type" evidence="5">
    <location>
        <begin position="7"/>
        <end position="67"/>
    </location>
</feature>
<dbReference type="InterPro" id="IPR036271">
    <property type="entry name" value="Tet_transcr_reg_TetR-rel_C_sf"/>
</dbReference>
<evidence type="ECO:0000313" key="7">
    <source>
        <dbReference type="Proteomes" id="UP000696931"/>
    </source>
</evidence>
<dbReference type="SUPFAM" id="SSF48498">
    <property type="entry name" value="Tetracyclin repressor-like, C-terminal domain"/>
    <property type="match status" value="1"/>
</dbReference>
<protein>
    <submittedName>
        <fullName evidence="6">TetR/AcrR family transcriptional regulator</fullName>
    </submittedName>
</protein>
<evidence type="ECO:0000256" key="2">
    <source>
        <dbReference type="ARBA" id="ARBA00023125"/>
    </source>
</evidence>
<name>A0A933WB59_UNCEI</name>
<dbReference type="GO" id="GO:0003700">
    <property type="term" value="F:DNA-binding transcription factor activity"/>
    <property type="evidence" value="ECO:0007669"/>
    <property type="project" value="TreeGrafter"/>
</dbReference>
<evidence type="ECO:0000259" key="5">
    <source>
        <dbReference type="PROSITE" id="PS50977"/>
    </source>
</evidence>
<dbReference type="InterPro" id="IPR023772">
    <property type="entry name" value="DNA-bd_HTH_TetR-type_CS"/>
</dbReference>
<evidence type="ECO:0000313" key="6">
    <source>
        <dbReference type="EMBL" id="MBI5169994.1"/>
    </source>
</evidence>
<keyword evidence="3" id="KW-0804">Transcription</keyword>
<dbReference type="Proteomes" id="UP000696931">
    <property type="component" value="Unassembled WGS sequence"/>
</dbReference>
<organism evidence="6 7">
    <name type="scientific">Eiseniibacteriota bacterium</name>
    <dbReference type="NCBI Taxonomy" id="2212470"/>
    <lineage>
        <taxon>Bacteria</taxon>
        <taxon>Candidatus Eiseniibacteriota</taxon>
    </lineage>
</organism>
<gene>
    <name evidence="6" type="ORF">HZA61_10935</name>
</gene>
<accession>A0A933WB59</accession>
<evidence type="ECO:0000256" key="1">
    <source>
        <dbReference type="ARBA" id="ARBA00023015"/>
    </source>
</evidence>
<dbReference type="InterPro" id="IPR009057">
    <property type="entry name" value="Homeodomain-like_sf"/>
</dbReference>
<dbReference type="PRINTS" id="PR00455">
    <property type="entry name" value="HTHTETR"/>
</dbReference>
<dbReference type="InterPro" id="IPR050109">
    <property type="entry name" value="HTH-type_TetR-like_transc_reg"/>
</dbReference>
<evidence type="ECO:0000256" key="3">
    <source>
        <dbReference type="ARBA" id="ARBA00023163"/>
    </source>
</evidence>
<keyword evidence="1" id="KW-0805">Transcription regulation</keyword>
<sequence length="215" mass="23424">MARTADPHMRTRILDAADRLLARDGFRRMTVDGVAREAGVGKGSVYLHFESKEDVALSCIDRMAAGVVAELERLAAGPGGAATRLREMLGARVLLRFDYARRHAPSIDEKLAVMRQAMLERRAGHFDDEVTVLARVIGEGRRDGTLGGPLGAEAAARALVTATNALLPYSLSVRELGRRAELARRVDDVLTLLLDGLRPDASARRKSPTRSRRSS</sequence>
<dbReference type="AlphaFoldDB" id="A0A933WB59"/>
<reference evidence="6" key="1">
    <citation type="submission" date="2020-07" db="EMBL/GenBank/DDBJ databases">
        <title>Huge and variable diversity of episymbiotic CPR bacteria and DPANN archaea in groundwater ecosystems.</title>
        <authorList>
            <person name="He C.Y."/>
            <person name="Keren R."/>
            <person name="Whittaker M."/>
            <person name="Farag I.F."/>
            <person name="Doudna J."/>
            <person name="Cate J.H.D."/>
            <person name="Banfield J.F."/>
        </authorList>
    </citation>
    <scope>NUCLEOTIDE SEQUENCE</scope>
    <source>
        <strain evidence="6">NC_groundwater_1813_Pr3_B-0.1um_71_17</strain>
    </source>
</reference>
<dbReference type="PANTHER" id="PTHR30055:SF234">
    <property type="entry name" value="HTH-TYPE TRANSCRIPTIONAL REGULATOR BETI"/>
    <property type="match status" value="1"/>
</dbReference>
<dbReference type="PANTHER" id="PTHR30055">
    <property type="entry name" value="HTH-TYPE TRANSCRIPTIONAL REGULATOR RUTR"/>
    <property type="match status" value="1"/>
</dbReference>
<dbReference type="SUPFAM" id="SSF46689">
    <property type="entry name" value="Homeodomain-like"/>
    <property type="match status" value="1"/>
</dbReference>
<dbReference type="Pfam" id="PF00440">
    <property type="entry name" value="TetR_N"/>
    <property type="match status" value="1"/>
</dbReference>
<dbReference type="EMBL" id="JACRIW010000078">
    <property type="protein sequence ID" value="MBI5169994.1"/>
    <property type="molecule type" value="Genomic_DNA"/>
</dbReference>
<dbReference type="PROSITE" id="PS50977">
    <property type="entry name" value="HTH_TETR_2"/>
    <property type="match status" value="1"/>
</dbReference>
<comment type="caution">
    <text evidence="6">The sequence shown here is derived from an EMBL/GenBank/DDBJ whole genome shotgun (WGS) entry which is preliminary data.</text>
</comment>
<proteinExistence type="predicted"/>
<dbReference type="PROSITE" id="PS01081">
    <property type="entry name" value="HTH_TETR_1"/>
    <property type="match status" value="1"/>
</dbReference>
<dbReference type="InterPro" id="IPR001647">
    <property type="entry name" value="HTH_TetR"/>
</dbReference>
<dbReference type="GO" id="GO:0000976">
    <property type="term" value="F:transcription cis-regulatory region binding"/>
    <property type="evidence" value="ECO:0007669"/>
    <property type="project" value="TreeGrafter"/>
</dbReference>
<keyword evidence="2 4" id="KW-0238">DNA-binding</keyword>
<dbReference type="Gene3D" id="1.10.357.10">
    <property type="entry name" value="Tetracycline Repressor, domain 2"/>
    <property type="match status" value="1"/>
</dbReference>